<evidence type="ECO:0000256" key="3">
    <source>
        <dbReference type="ARBA" id="ARBA00022989"/>
    </source>
</evidence>
<dbReference type="OrthoDB" id="4528743at2"/>
<keyword evidence="2 5" id="KW-0812">Transmembrane</keyword>
<protein>
    <recommendedName>
        <fullName evidence="8">Ubiquinone biosynthesis protein UbiA</fullName>
    </recommendedName>
</protein>
<evidence type="ECO:0000313" key="6">
    <source>
        <dbReference type="EMBL" id="TCB97872.1"/>
    </source>
</evidence>
<evidence type="ECO:0000313" key="7">
    <source>
        <dbReference type="Proteomes" id="UP000292274"/>
    </source>
</evidence>
<keyword evidence="7" id="KW-1185">Reference proteome</keyword>
<sequence>MTSERLSLPRFRALPRTEQVAAALAPSRPVPVGLAIRLTVTLGRPRTCVLGVVAFLLGYARIAEPGGWFVVLGTALTIIAGLVANLANAYTDVEEDSANLPSRIWLVARLGHRRLYWITAGLALAALALAVPQGWEFVAFVVVGLVLVYQYSFPPLRLKAHPLLGLVGFAWAVIGPFLIGYFGALGSVRMPDAATLAVLGFLLLWTMAKGLVKNVPDYAGDRAAGLRTSATIFPSRRAAATTAAWATVLAYLALPLLVLADALPTQVALAIVWVVPAGWQGLRLVRAADPRVANTVLRQDMLLSLAFLTTVLLLAYPGVTVLVTVLACLAVVLLSDALALDSRHDPEEPGGPR</sequence>
<feature type="transmembrane region" description="Helical" evidence="5">
    <location>
        <begin position="238"/>
        <end position="260"/>
    </location>
</feature>
<dbReference type="PANTHER" id="PTHR42723:SF1">
    <property type="entry name" value="CHLOROPHYLL SYNTHASE, CHLOROPLASTIC"/>
    <property type="match status" value="1"/>
</dbReference>
<dbReference type="Pfam" id="PF01040">
    <property type="entry name" value="UbiA"/>
    <property type="match status" value="1"/>
</dbReference>
<dbReference type="Proteomes" id="UP000292274">
    <property type="component" value="Unassembled WGS sequence"/>
</dbReference>
<feature type="transmembrane region" description="Helical" evidence="5">
    <location>
        <begin position="137"/>
        <end position="156"/>
    </location>
</feature>
<feature type="transmembrane region" description="Helical" evidence="5">
    <location>
        <begin position="194"/>
        <end position="212"/>
    </location>
</feature>
<dbReference type="RefSeq" id="WP_131303251.1">
    <property type="nucleotide sequence ID" value="NZ_SJJR01000005.1"/>
</dbReference>
<dbReference type="PANTHER" id="PTHR42723">
    <property type="entry name" value="CHLOROPHYLL SYNTHASE"/>
    <property type="match status" value="1"/>
</dbReference>
<evidence type="ECO:0000256" key="4">
    <source>
        <dbReference type="ARBA" id="ARBA00023136"/>
    </source>
</evidence>
<dbReference type="AlphaFoldDB" id="A0A4R0GMK2"/>
<feature type="transmembrane region" description="Helical" evidence="5">
    <location>
        <begin position="69"/>
        <end position="93"/>
    </location>
</feature>
<evidence type="ECO:0000256" key="5">
    <source>
        <dbReference type="SAM" id="Phobius"/>
    </source>
</evidence>
<feature type="transmembrane region" description="Helical" evidence="5">
    <location>
        <begin position="163"/>
        <end position="182"/>
    </location>
</feature>
<dbReference type="EMBL" id="SJJR01000005">
    <property type="protein sequence ID" value="TCB97872.1"/>
    <property type="molecule type" value="Genomic_DNA"/>
</dbReference>
<dbReference type="InterPro" id="IPR050475">
    <property type="entry name" value="Prenyltransferase_related"/>
</dbReference>
<feature type="transmembrane region" description="Helical" evidence="5">
    <location>
        <begin position="114"/>
        <end position="131"/>
    </location>
</feature>
<keyword evidence="4 5" id="KW-0472">Membrane</keyword>
<evidence type="ECO:0000256" key="2">
    <source>
        <dbReference type="ARBA" id="ARBA00022692"/>
    </source>
</evidence>
<dbReference type="GO" id="GO:0016020">
    <property type="term" value="C:membrane"/>
    <property type="evidence" value="ECO:0007669"/>
    <property type="project" value="UniProtKB-SubCell"/>
</dbReference>
<comment type="subcellular location">
    <subcellularLocation>
        <location evidence="1">Membrane</location>
        <topology evidence="1">Multi-pass membrane protein</topology>
    </subcellularLocation>
</comment>
<feature type="transmembrane region" description="Helical" evidence="5">
    <location>
        <begin position="266"/>
        <end position="285"/>
    </location>
</feature>
<feature type="transmembrane region" description="Helical" evidence="5">
    <location>
        <begin position="305"/>
        <end position="334"/>
    </location>
</feature>
<dbReference type="Gene3D" id="1.20.120.1780">
    <property type="entry name" value="UbiA prenyltransferase"/>
    <property type="match status" value="1"/>
</dbReference>
<name>A0A4R0GMK2_9ACTN</name>
<evidence type="ECO:0008006" key="8">
    <source>
        <dbReference type="Google" id="ProtNLM"/>
    </source>
</evidence>
<comment type="caution">
    <text evidence="6">The sequence shown here is derived from an EMBL/GenBank/DDBJ whole genome shotgun (WGS) entry which is preliminary data.</text>
</comment>
<dbReference type="InterPro" id="IPR044878">
    <property type="entry name" value="UbiA_sf"/>
</dbReference>
<dbReference type="GO" id="GO:0016765">
    <property type="term" value="F:transferase activity, transferring alkyl or aryl (other than methyl) groups"/>
    <property type="evidence" value="ECO:0007669"/>
    <property type="project" value="InterPro"/>
</dbReference>
<proteinExistence type="predicted"/>
<keyword evidence="3 5" id="KW-1133">Transmembrane helix</keyword>
<dbReference type="InterPro" id="IPR000537">
    <property type="entry name" value="UbiA_prenyltransferase"/>
</dbReference>
<dbReference type="Gene3D" id="1.10.357.140">
    <property type="entry name" value="UbiA prenyltransferase"/>
    <property type="match status" value="1"/>
</dbReference>
<evidence type="ECO:0000256" key="1">
    <source>
        <dbReference type="ARBA" id="ARBA00004141"/>
    </source>
</evidence>
<reference evidence="6 7" key="1">
    <citation type="submission" date="2019-02" db="EMBL/GenBank/DDBJ databases">
        <title>Jishengella sp. nov., isolated from a root of Zingiber montanum.</title>
        <authorList>
            <person name="Kuncharoen N."/>
            <person name="Kudo T."/>
            <person name="Masahiro Y."/>
            <person name="Ohkuma M."/>
            <person name="Tanasupawat S."/>
        </authorList>
    </citation>
    <scope>NUCLEOTIDE SEQUENCE [LARGE SCALE GENOMIC DNA]</scope>
    <source>
        <strain evidence="6 7">PLAI 1-1</strain>
    </source>
</reference>
<organism evidence="6 7">
    <name type="scientific">Micromonospora zingiberis</name>
    <dbReference type="NCBI Taxonomy" id="2053011"/>
    <lineage>
        <taxon>Bacteria</taxon>
        <taxon>Bacillati</taxon>
        <taxon>Actinomycetota</taxon>
        <taxon>Actinomycetes</taxon>
        <taxon>Micromonosporales</taxon>
        <taxon>Micromonosporaceae</taxon>
        <taxon>Micromonospora</taxon>
    </lineage>
</organism>
<feature type="transmembrane region" description="Helical" evidence="5">
    <location>
        <begin position="47"/>
        <end position="63"/>
    </location>
</feature>
<gene>
    <name evidence="6" type="ORF">E0H26_09720</name>
</gene>
<accession>A0A4R0GMK2</accession>